<sequence length="358" mass="42087">MKYLKIFVGIICLHILFFSASCFKKSSSKEESVAQMKWISKYDFFDLYKKNVSNGNFGPETGLKLTILKFLNENTILLAGSKDLHSFYNKPGYSAVVFISTDKGKSYQEIAFPEETVKFITPSEKYTLIETGSGGNSQSGKVVLYLMNNHTLEYKKIDEYSSKSKIMYSQFNGENVVYSENDNQKIVNLLTKEEIELPEYLKKTPFILKKDNTVTSLLKDEIQEYNLKTKQQKVIKKLKSNYDVLYYENEEYLLGKSGRFKTEMTIYNQNEGELFVENEKTIEYYRYRNFACYFKETRPYVTFYYSYDYGRTWNEYHAKDFFTTTIPKGFYKDQLIVLDVAFYDKNDNSHIIVGEFQK</sequence>
<proteinExistence type="predicted"/>
<evidence type="ECO:0000313" key="2">
    <source>
        <dbReference type="Proteomes" id="UP001184833"/>
    </source>
</evidence>
<dbReference type="Proteomes" id="UP001184833">
    <property type="component" value="Unassembled WGS sequence"/>
</dbReference>
<evidence type="ECO:0000313" key="1">
    <source>
        <dbReference type="EMBL" id="MDR6461449.1"/>
    </source>
</evidence>
<organism evidence="1 2">
    <name type="scientific">Chryseobacterium vietnamense</name>
    <dbReference type="NCBI Taxonomy" id="866785"/>
    <lineage>
        <taxon>Bacteria</taxon>
        <taxon>Pseudomonadati</taxon>
        <taxon>Bacteroidota</taxon>
        <taxon>Flavobacteriia</taxon>
        <taxon>Flavobacteriales</taxon>
        <taxon>Weeksellaceae</taxon>
        <taxon>Chryseobacterium group</taxon>
        <taxon>Chryseobacterium</taxon>
    </lineage>
</organism>
<comment type="caution">
    <text evidence="1">The sequence shown here is derived from an EMBL/GenBank/DDBJ whole genome shotgun (WGS) entry which is preliminary data.</text>
</comment>
<keyword evidence="2" id="KW-1185">Reference proteome</keyword>
<dbReference type="EMBL" id="JAVDQX010000011">
    <property type="protein sequence ID" value="MDR6461449.1"/>
    <property type="molecule type" value="Genomic_DNA"/>
</dbReference>
<reference evidence="1" key="1">
    <citation type="submission" date="2023-07" db="EMBL/GenBank/DDBJ databases">
        <title>Sorghum-associated microbial communities from plants grown in Nebraska, USA.</title>
        <authorList>
            <person name="Schachtman D."/>
        </authorList>
    </citation>
    <scope>NUCLEOTIDE SEQUENCE</scope>
    <source>
        <strain evidence="1">DS2329</strain>
    </source>
</reference>
<gene>
    <name evidence="1" type="ORF">J2786_004607</name>
</gene>
<accession>A0ACC6JEF8</accession>
<name>A0ACC6JEF8_9FLAO</name>
<protein>
    <submittedName>
        <fullName evidence="1">Uncharacterized protein</fullName>
    </submittedName>
</protein>